<name>A0A0C4ERQ1_PUCT1</name>
<reference evidence="2" key="4">
    <citation type="submission" date="2025-05" db="UniProtKB">
        <authorList>
            <consortium name="EnsemblFungi"/>
        </authorList>
    </citation>
    <scope>IDENTIFICATION</scope>
    <source>
        <strain evidence="2">isolate 1-1 / race 1 (BBBD)</strain>
    </source>
</reference>
<dbReference type="EMBL" id="ADAS02000105">
    <property type="protein sequence ID" value="OAV90265.1"/>
    <property type="molecule type" value="Genomic_DNA"/>
</dbReference>
<organism evidence="1">
    <name type="scientific">Puccinia triticina (isolate 1-1 / race 1 (BBBD))</name>
    <name type="common">Brown leaf rust fungus</name>
    <dbReference type="NCBI Taxonomy" id="630390"/>
    <lineage>
        <taxon>Eukaryota</taxon>
        <taxon>Fungi</taxon>
        <taxon>Dikarya</taxon>
        <taxon>Basidiomycota</taxon>
        <taxon>Pucciniomycotina</taxon>
        <taxon>Pucciniomycetes</taxon>
        <taxon>Pucciniales</taxon>
        <taxon>Pucciniaceae</taxon>
        <taxon>Puccinia</taxon>
    </lineage>
</organism>
<dbReference type="OrthoDB" id="3066634at2759"/>
<keyword evidence="3" id="KW-1185">Reference proteome</keyword>
<dbReference type="AlphaFoldDB" id="A0A0C4ERQ1"/>
<sequence length="220" mass="24126">MSNFCQVQNVSSILSLIATLDGTKAVLPQWCNRLEGVLGMQNTRPGHTCHTIWLTLSDPLSQRYHKVKPASCLFSTIVNAYEKNTRACCMCLHKAFWTACHDPNEPIALWISHVRVAADDLLTVKEPLTNCQIADRLVGGLDSSWSNVWDAIVYTATEMSLDDVLGAMEAHEVSLNGNKATNLASASFAYNKPGAATAVKLGDYESGSYDDNNKVNVIYK</sequence>
<dbReference type="VEuPathDB" id="FungiDB:PTTG_03471"/>
<accession>A0A0C4ERQ1</accession>
<protein>
    <submittedName>
        <fullName evidence="1 2">Uncharacterized protein</fullName>
    </submittedName>
</protein>
<dbReference type="Proteomes" id="UP000005240">
    <property type="component" value="Unassembled WGS sequence"/>
</dbReference>
<evidence type="ECO:0000313" key="2">
    <source>
        <dbReference type="EnsemblFungi" id="PTTG_03471-t43_1-p1"/>
    </source>
</evidence>
<proteinExistence type="predicted"/>
<dbReference type="EnsemblFungi" id="PTTG_03471-t43_1">
    <property type="protein sequence ID" value="PTTG_03471-t43_1-p1"/>
    <property type="gene ID" value="PTTG_03471"/>
</dbReference>
<dbReference type="STRING" id="630390.A0A0C4ERQ1"/>
<gene>
    <name evidence="1" type="ORF">PTTG_03471</name>
</gene>
<reference evidence="1" key="1">
    <citation type="submission" date="2009-11" db="EMBL/GenBank/DDBJ databases">
        <authorList>
            <consortium name="The Broad Institute Genome Sequencing Platform"/>
            <person name="Ward D."/>
            <person name="Feldgarden M."/>
            <person name="Earl A."/>
            <person name="Young S.K."/>
            <person name="Zeng Q."/>
            <person name="Koehrsen M."/>
            <person name="Alvarado L."/>
            <person name="Berlin A."/>
            <person name="Bochicchio J."/>
            <person name="Borenstein D."/>
            <person name="Chapman S.B."/>
            <person name="Chen Z."/>
            <person name="Engels R."/>
            <person name="Freedman E."/>
            <person name="Gellesch M."/>
            <person name="Goldberg J."/>
            <person name="Griggs A."/>
            <person name="Gujja S."/>
            <person name="Heilman E."/>
            <person name="Heiman D."/>
            <person name="Hepburn T."/>
            <person name="Howarth C."/>
            <person name="Jen D."/>
            <person name="Larson L."/>
            <person name="Lewis B."/>
            <person name="Mehta T."/>
            <person name="Park D."/>
            <person name="Pearson M."/>
            <person name="Roberts A."/>
            <person name="Saif S."/>
            <person name="Shea T."/>
            <person name="Shenoy N."/>
            <person name="Sisk P."/>
            <person name="Stolte C."/>
            <person name="Sykes S."/>
            <person name="Thomson T."/>
            <person name="Walk T."/>
            <person name="White J."/>
            <person name="Yandava C."/>
            <person name="Izard J."/>
            <person name="Baranova O.V."/>
            <person name="Blanton J.M."/>
            <person name="Tanner A.C."/>
            <person name="Dewhirst F.E."/>
            <person name="Haas B."/>
            <person name="Nusbaum C."/>
            <person name="Birren B."/>
        </authorList>
    </citation>
    <scope>NUCLEOTIDE SEQUENCE [LARGE SCALE GENOMIC DNA]</scope>
    <source>
        <strain evidence="1">1-1 BBBD Race 1</strain>
    </source>
</reference>
<reference evidence="2 3" key="3">
    <citation type="journal article" date="2017" name="G3 (Bethesda)">
        <title>Comparative analysis highlights variable genome content of wheat rusts and divergence of the mating loci.</title>
        <authorList>
            <person name="Cuomo C.A."/>
            <person name="Bakkeren G."/>
            <person name="Khalil H.B."/>
            <person name="Panwar V."/>
            <person name="Joly D."/>
            <person name="Linning R."/>
            <person name="Sakthikumar S."/>
            <person name="Song X."/>
            <person name="Adiconis X."/>
            <person name="Fan L."/>
            <person name="Goldberg J.M."/>
            <person name="Levin J.Z."/>
            <person name="Young S."/>
            <person name="Zeng Q."/>
            <person name="Anikster Y."/>
            <person name="Bruce M."/>
            <person name="Wang M."/>
            <person name="Yin C."/>
            <person name="McCallum B."/>
            <person name="Szabo L.J."/>
            <person name="Hulbert S."/>
            <person name="Chen X."/>
            <person name="Fellers J.P."/>
        </authorList>
    </citation>
    <scope>NUCLEOTIDE SEQUENCE</scope>
    <source>
        <strain evidence="2">isolate 1-1 / race 1 (BBBD)</strain>
        <strain evidence="3">Isolate 1-1 / race 1 (BBBD)</strain>
    </source>
</reference>
<reference evidence="1" key="2">
    <citation type="submission" date="2016-05" db="EMBL/GenBank/DDBJ databases">
        <title>Comparative analysis highlights variable genome content of wheat rusts and divergence of the mating loci.</title>
        <authorList>
            <person name="Cuomo C.A."/>
            <person name="Bakkeren G."/>
            <person name="Szabo L."/>
            <person name="Khalil H."/>
            <person name="Joly D."/>
            <person name="Goldberg J."/>
            <person name="Young S."/>
            <person name="Zeng Q."/>
            <person name="Fellers J."/>
        </authorList>
    </citation>
    <scope>NUCLEOTIDE SEQUENCE [LARGE SCALE GENOMIC DNA]</scope>
    <source>
        <strain evidence="1">1-1 BBBD Race 1</strain>
    </source>
</reference>
<evidence type="ECO:0000313" key="3">
    <source>
        <dbReference type="Proteomes" id="UP000005240"/>
    </source>
</evidence>
<evidence type="ECO:0000313" key="1">
    <source>
        <dbReference type="EMBL" id="OAV90265.1"/>
    </source>
</evidence>
<dbReference type="Pfam" id="PF14223">
    <property type="entry name" value="Retrotran_gag_2"/>
    <property type="match status" value="1"/>
</dbReference>